<dbReference type="InterPro" id="IPR058240">
    <property type="entry name" value="rSAM_sf"/>
</dbReference>
<evidence type="ECO:0000256" key="7">
    <source>
        <dbReference type="ARBA" id="ARBA00022723"/>
    </source>
</evidence>
<keyword evidence="7" id="KW-0479">Metal-binding</keyword>
<comment type="function">
    <text evidence="2 12">Activation of anaerobic ribonucleoside-triphosphate reductase under anaerobic conditions by generation of an organic free radical, using S-adenosylmethionine and reduced flavodoxin as cosubstrates to produce 5'-deoxy-adenosine.</text>
</comment>
<sequence>MNNQIKIAGIVKESIVDGPGIRLVVFAQGCPHHCSGCHNPGTHDFKGGQWVAIDAIISEMKKNPLLDGITLSGGEPFEQAEAFGELAERAEVLGYHVMTYTGYTYETLLENSDKAWHDLLERTDLLVDGKFQIEKKSMMLKFRGSKNQRIIDVKKSLLLKETVLSEI</sequence>
<comment type="caution">
    <text evidence="13">The sequence shown here is derived from an EMBL/GenBank/DDBJ whole genome shotgun (WGS) entry which is preliminary data.</text>
</comment>
<comment type="similarity">
    <text evidence="3 12">Belongs to the organic radical-activating enzymes family.</text>
</comment>
<evidence type="ECO:0000256" key="2">
    <source>
        <dbReference type="ARBA" id="ARBA00003852"/>
    </source>
</evidence>
<evidence type="ECO:0000256" key="1">
    <source>
        <dbReference type="ARBA" id="ARBA00001966"/>
    </source>
</evidence>
<evidence type="ECO:0000256" key="11">
    <source>
        <dbReference type="ARBA" id="ARBA00047365"/>
    </source>
</evidence>
<dbReference type="SFLD" id="SFLDF00299">
    <property type="entry name" value="anaerobic_ribonucleoside-triph"/>
    <property type="match status" value="1"/>
</dbReference>
<evidence type="ECO:0000256" key="10">
    <source>
        <dbReference type="ARBA" id="ARBA00023014"/>
    </source>
</evidence>
<dbReference type="NCBIfam" id="TIGR02491">
    <property type="entry name" value="NrdG"/>
    <property type="match status" value="1"/>
</dbReference>
<dbReference type="InterPro" id="IPR034457">
    <property type="entry name" value="Organic_radical-activating"/>
</dbReference>
<name>A0ABR6WJ77_9FIRM</name>
<dbReference type="SUPFAM" id="SSF102114">
    <property type="entry name" value="Radical SAM enzymes"/>
    <property type="match status" value="1"/>
</dbReference>
<evidence type="ECO:0000256" key="8">
    <source>
        <dbReference type="ARBA" id="ARBA00023002"/>
    </source>
</evidence>
<dbReference type="Proteomes" id="UP000653358">
    <property type="component" value="Unassembled WGS sequence"/>
</dbReference>
<reference evidence="13 14" key="1">
    <citation type="journal article" date="2020" name="mSystems">
        <title>Defining Genomic and Predicted Metabolic Features of the Acetobacterium Genus.</title>
        <authorList>
            <person name="Ross D.E."/>
            <person name="Marshall C.W."/>
            <person name="Gulliver D."/>
            <person name="May H.D."/>
            <person name="Norman R.S."/>
        </authorList>
    </citation>
    <scope>NUCLEOTIDE SEQUENCE [LARGE SCALE GENOMIC DNA]</scope>
    <source>
        <strain evidence="13 14">DSM 9173</strain>
    </source>
</reference>
<keyword evidence="8 12" id="KW-0560">Oxidoreductase</keyword>
<dbReference type="SFLD" id="SFLDG01066">
    <property type="entry name" value="organic_radical-activating_enz"/>
    <property type="match status" value="1"/>
</dbReference>
<comment type="cofactor">
    <cofactor evidence="1">
        <name>[4Fe-4S] cluster</name>
        <dbReference type="ChEBI" id="CHEBI:49883"/>
    </cofactor>
</comment>
<keyword evidence="10" id="KW-0411">Iron-sulfur</keyword>
<dbReference type="InterPro" id="IPR007197">
    <property type="entry name" value="rSAM"/>
</dbReference>
<dbReference type="InterPro" id="IPR001989">
    <property type="entry name" value="Radical_activat_CS"/>
</dbReference>
<comment type="catalytic activity">
    <reaction evidence="11">
        <text>glycyl-[protein] + reduced [flavodoxin] + S-adenosyl-L-methionine = glycin-2-yl radical-[protein] + semiquinone [flavodoxin] + 5'-deoxyadenosine + L-methionine + H(+)</text>
        <dbReference type="Rhea" id="RHEA:61976"/>
        <dbReference type="Rhea" id="RHEA-COMP:10622"/>
        <dbReference type="Rhea" id="RHEA-COMP:14480"/>
        <dbReference type="Rhea" id="RHEA-COMP:15993"/>
        <dbReference type="Rhea" id="RHEA-COMP:15994"/>
        <dbReference type="ChEBI" id="CHEBI:15378"/>
        <dbReference type="ChEBI" id="CHEBI:17319"/>
        <dbReference type="ChEBI" id="CHEBI:29947"/>
        <dbReference type="ChEBI" id="CHEBI:32722"/>
        <dbReference type="ChEBI" id="CHEBI:57618"/>
        <dbReference type="ChEBI" id="CHEBI:57844"/>
        <dbReference type="ChEBI" id="CHEBI:59789"/>
        <dbReference type="ChEBI" id="CHEBI:140311"/>
    </reaction>
</comment>
<dbReference type="RefSeq" id="WP_148603285.1">
    <property type="nucleotide sequence ID" value="NZ_RXYB01000007.1"/>
</dbReference>
<dbReference type="PANTHER" id="PTHR30352">
    <property type="entry name" value="PYRUVATE FORMATE-LYASE-ACTIVATING ENZYME"/>
    <property type="match status" value="1"/>
</dbReference>
<evidence type="ECO:0000256" key="6">
    <source>
        <dbReference type="ARBA" id="ARBA00022691"/>
    </source>
</evidence>
<evidence type="ECO:0000256" key="5">
    <source>
        <dbReference type="ARBA" id="ARBA00022485"/>
    </source>
</evidence>
<evidence type="ECO:0000256" key="3">
    <source>
        <dbReference type="ARBA" id="ARBA00009777"/>
    </source>
</evidence>
<gene>
    <name evidence="13" type="primary">nrdG</name>
    <name evidence="13" type="ORF">GH807_04605</name>
</gene>
<evidence type="ECO:0000256" key="4">
    <source>
        <dbReference type="ARBA" id="ARBA00014281"/>
    </source>
</evidence>
<dbReference type="EC" id="1.97.1.-" evidence="12"/>
<dbReference type="EMBL" id="WJBB01000004">
    <property type="protein sequence ID" value="MBC3796331.1"/>
    <property type="molecule type" value="Genomic_DNA"/>
</dbReference>
<organism evidence="13 14">
    <name type="scientific">Acetobacterium tundrae</name>
    <dbReference type="NCBI Taxonomy" id="132932"/>
    <lineage>
        <taxon>Bacteria</taxon>
        <taxon>Bacillati</taxon>
        <taxon>Bacillota</taxon>
        <taxon>Clostridia</taxon>
        <taxon>Eubacteriales</taxon>
        <taxon>Eubacteriaceae</taxon>
        <taxon>Acetobacterium</taxon>
    </lineage>
</organism>
<dbReference type="Pfam" id="PF13353">
    <property type="entry name" value="Fer4_12"/>
    <property type="match status" value="1"/>
</dbReference>
<dbReference type="SFLD" id="SFLDG01063">
    <property type="entry name" value="activating_enzymes__group_1"/>
    <property type="match status" value="1"/>
</dbReference>
<keyword evidence="6" id="KW-0949">S-adenosyl-L-methionine</keyword>
<keyword evidence="14" id="KW-1185">Reference proteome</keyword>
<keyword evidence="5" id="KW-0004">4Fe-4S</keyword>
<dbReference type="InterPro" id="IPR012837">
    <property type="entry name" value="NrdG"/>
</dbReference>
<dbReference type="Gene3D" id="3.20.20.70">
    <property type="entry name" value="Aldolase class I"/>
    <property type="match status" value="1"/>
</dbReference>
<evidence type="ECO:0000256" key="12">
    <source>
        <dbReference type="PIRNR" id="PIRNR000368"/>
    </source>
</evidence>
<evidence type="ECO:0000313" key="13">
    <source>
        <dbReference type="EMBL" id="MBC3796331.1"/>
    </source>
</evidence>
<proteinExistence type="inferred from homology"/>
<dbReference type="InterPro" id="IPR013785">
    <property type="entry name" value="Aldolase_TIM"/>
</dbReference>
<dbReference type="PROSITE" id="PS01087">
    <property type="entry name" value="RADICAL_ACTIVATING"/>
    <property type="match status" value="1"/>
</dbReference>
<protein>
    <recommendedName>
        <fullName evidence="4 12">Anaerobic ribonucleoside-triphosphate reductase-activating protein</fullName>
        <ecNumber evidence="12">1.97.1.-</ecNumber>
    </recommendedName>
</protein>
<dbReference type="SFLD" id="SFLDS00029">
    <property type="entry name" value="Radical_SAM"/>
    <property type="match status" value="1"/>
</dbReference>
<evidence type="ECO:0000313" key="14">
    <source>
        <dbReference type="Proteomes" id="UP000653358"/>
    </source>
</evidence>
<dbReference type="CDD" id="cd01335">
    <property type="entry name" value="Radical_SAM"/>
    <property type="match status" value="1"/>
</dbReference>
<dbReference type="PANTHER" id="PTHR30352:SF2">
    <property type="entry name" value="ANAEROBIC RIBONUCLEOSIDE-TRIPHOSPHATE REDUCTASE-ACTIVATING PROTEIN"/>
    <property type="match status" value="1"/>
</dbReference>
<dbReference type="PIRSF" id="PIRSF000368">
    <property type="entry name" value="NrdG"/>
    <property type="match status" value="1"/>
</dbReference>
<accession>A0ABR6WJ77</accession>
<keyword evidence="9" id="KW-0408">Iron</keyword>
<evidence type="ECO:0000256" key="9">
    <source>
        <dbReference type="ARBA" id="ARBA00023004"/>
    </source>
</evidence>